<dbReference type="FunFam" id="3.40.50.300:FF:000059">
    <property type="entry name" value="ABC transporter G family member 40"/>
    <property type="match status" value="1"/>
</dbReference>
<evidence type="ECO:0000256" key="4">
    <source>
        <dbReference type="ARBA" id="ARBA00022692"/>
    </source>
</evidence>
<evidence type="ECO:0000256" key="3">
    <source>
        <dbReference type="ARBA" id="ARBA00022448"/>
    </source>
</evidence>
<feature type="region of interest" description="Disordered" evidence="10">
    <location>
        <begin position="963"/>
        <end position="995"/>
    </location>
</feature>
<keyword evidence="4 11" id="KW-0812">Transmembrane</keyword>
<keyword evidence="14" id="KW-1185">Reference proteome</keyword>
<evidence type="ECO:0000256" key="8">
    <source>
        <dbReference type="ARBA" id="ARBA00022989"/>
    </source>
</evidence>
<feature type="transmembrane region" description="Helical" evidence="11">
    <location>
        <begin position="1630"/>
        <end position="1654"/>
    </location>
</feature>
<dbReference type="InterPro" id="IPR013581">
    <property type="entry name" value="PDR_assoc"/>
</dbReference>
<proteinExistence type="inferred from homology"/>
<dbReference type="InterPro" id="IPR003593">
    <property type="entry name" value="AAA+_ATPase"/>
</dbReference>
<feature type="domain" description="ABC transporter" evidence="12">
    <location>
        <begin position="1060"/>
        <end position="1312"/>
    </location>
</feature>
<keyword evidence="7" id="KW-0067">ATP-binding</keyword>
<accession>A0ABD1ZS17</accession>
<comment type="subcellular location">
    <subcellularLocation>
        <location evidence="1">Membrane</location>
        <topology evidence="1">Multi-pass membrane protein</topology>
    </subcellularLocation>
</comment>
<dbReference type="EMBL" id="JBHFFA010000001">
    <property type="protein sequence ID" value="KAL2654248.1"/>
    <property type="molecule type" value="Genomic_DNA"/>
</dbReference>
<evidence type="ECO:0000259" key="12">
    <source>
        <dbReference type="PROSITE" id="PS50893"/>
    </source>
</evidence>
<keyword evidence="9 11" id="KW-0472">Membrane</keyword>
<feature type="transmembrane region" description="Helical" evidence="11">
    <location>
        <begin position="833"/>
        <end position="854"/>
    </location>
</feature>
<feature type="region of interest" description="Disordered" evidence="10">
    <location>
        <begin position="127"/>
        <end position="173"/>
    </location>
</feature>
<keyword evidence="3" id="KW-0813">Transport</keyword>
<evidence type="ECO:0000256" key="2">
    <source>
        <dbReference type="ARBA" id="ARBA00006012"/>
    </source>
</evidence>
<feature type="domain" description="ABC transporter" evidence="12">
    <location>
        <begin position="318"/>
        <end position="592"/>
    </location>
</feature>
<feature type="transmembrane region" description="Helical" evidence="11">
    <location>
        <begin position="1409"/>
        <end position="1428"/>
    </location>
</feature>
<comment type="similarity">
    <text evidence="2">Belongs to the ABC transporter superfamily. ABCG family. PDR (TC 3.A.1.205) subfamily.</text>
</comment>
<dbReference type="InterPro" id="IPR013525">
    <property type="entry name" value="ABC2_TM"/>
</dbReference>
<reference evidence="13 14" key="1">
    <citation type="submission" date="2024-09" db="EMBL/GenBank/DDBJ databases">
        <title>Chromosome-scale assembly of Riccia fluitans.</title>
        <authorList>
            <person name="Paukszto L."/>
            <person name="Sawicki J."/>
            <person name="Karawczyk K."/>
            <person name="Piernik-Szablinska J."/>
            <person name="Szczecinska M."/>
            <person name="Mazdziarz M."/>
        </authorList>
    </citation>
    <scope>NUCLEOTIDE SEQUENCE [LARGE SCALE GENOMIC DNA]</scope>
    <source>
        <strain evidence="13">Rf_01</strain>
        <tissue evidence="13">Aerial parts of the thallus</tissue>
    </source>
</reference>
<dbReference type="PANTHER" id="PTHR19241">
    <property type="entry name" value="ATP-BINDING CASSETTE TRANSPORTER"/>
    <property type="match status" value="1"/>
</dbReference>
<feature type="transmembrane region" description="Helical" evidence="11">
    <location>
        <begin position="1434"/>
        <end position="1452"/>
    </location>
</feature>
<evidence type="ECO:0000256" key="9">
    <source>
        <dbReference type="ARBA" id="ARBA00023136"/>
    </source>
</evidence>
<comment type="caution">
    <text evidence="13">The sequence shown here is derived from an EMBL/GenBank/DDBJ whole genome shotgun (WGS) entry which is preliminary data.</text>
</comment>
<feature type="transmembrane region" description="Helical" evidence="11">
    <location>
        <begin position="760"/>
        <end position="781"/>
    </location>
</feature>
<dbReference type="Pfam" id="PF00005">
    <property type="entry name" value="ABC_tran"/>
    <property type="match status" value="2"/>
</dbReference>
<dbReference type="PROSITE" id="PS50893">
    <property type="entry name" value="ABC_TRANSPORTER_2"/>
    <property type="match status" value="2"/>
</dbReference>
<dbReference type="InterPro" id="IPR003439">
    <property type="entry name" value="ABC_transporter-like_ATP-bd"/>
</dbReference>
<sequence length="1661" mass="186226">MLMKNCSTNTDNCGSDSAAEILLFMYIEYCMTGGEKRRTVASLSTLNIHHQKLTSPHHLSLNIPLDSRDAIDPTRQQGPDTVVTLDKEGTVETATAQLYLGSLGGELLDHLRLPAKADIESNEGICLPRSSAQSKPSSGGMAAVRPTEVEPSGEISHGSRRRSSAEFGSHRSGWANLNLGPDVEFRESSRRDNEMDDEEALKWAALEKLPTHDRLRTTILEKIAGSKRFREEVDLRILSAGDPTARDFIQKLFAVSSPDEDNEKFLRKLRGRLDTVGLQLPTIEVRYENYSVEAEAHIGGRALPSLPNGLINVVESVLATFRLSASKKTKIPILRDVNGIIKPGRLTLLLGPPGSGKTTFLRALSGKLDDPSLKVSGNVTYNGHEMTEFVPQKTSAYISQHDFHVPEMTVRETFMYSAKSQGVGTRYELLTELLRREKELGIHPDTDIDFYMKATALQDLASSVVTEYTMKILSLEICSDIIIGNEMVRGISGGQKKRVTTGEMIVGPTRTLFMDEISTGLDSSTTYQIVKCLRDICHSLDTTIVMSLLQPPPETFELFDDIILLADGQIIYQGDRNNVIGFFEMCGFKCPERKGVADFLQEVTSRKDQEQYWSDKSKPYVFVSVEEFADAFYNHFEDGLTLKKEMKTPYDKSKCPKDALVTERYSVSKWQLFKINFDKEVLLMKRNAFVYRFRIFQVSLVGLLAMSVYFRTEMPRNNLANAQIFSSALFFGIIMIMFNGFADLAMTAARLPVFYKQRDLLFLPAWAFALPRGILSIPVSFYEATLWVAITYYPIGFAPAASRFFRQLFLFFSMHQMAGSLFRLTASIARDAVLGNTLGTTILLVFFFLGGFLIPRPEVQPWWIWGYWISPLAYGTNAISVVEFRAPQWDMPVSSGSNTTLGIENLRRAGLFTGEKWYWIAVGVMLGYAVLFNILFAVALTYLNPLKEDRAVAKDEVTEERVNSTNGAVSRSPSFSLPRSLSSKGHVRNSIDTARPDRKSLTIPENEVAYKGEKGDEAHPAVIPVPKRSVSITRDSFASSDNERSVAKRGMILPFEPLSISFSNVNYFVDMPPEMKQQGATEDKLQLLKGIYGAFRPGVLTALVGVSGAGKTTLMDVLAGRKTGGYIEGDIRIAGFPKVQETFARISGYVEQTDIHSPLLTVFESLTFSAWLRLSKSVDNDTKAKFVQEVMDLVELTSLRNAIVGLPAVSGLSTEQRKRLTIAVELVANPSIIFMDEPTSGLDARAAAIVMRTVRNTVDTGRTVVCTIHQPSIDIFEAFDELLLLKRGGRTIYAGPLGRRSRRMIQYFEAVPGAPKIAEGYNPATWMLEVSSVGIETKLGIDFADVYESSDLFLKNKRLVEELSKPAPNAKDLWFPTQYSQSFFSQVSSCLWKQRITYWRNPKFNNIRLVYTLACAIAIGTIFWGIGPKRHTESHLYSVMGCMYGSVVFIGVNNARQILPLIATERTVFYREKAAGMYSAIPYGIGQVLVEIPYCFGQAIMFGTVTYFMLHLEVDAGKYFWYLYFVFFTLVYFSYYGMMAVGLTPNQQVASIVATLFYGFFNLFAGFLTPYPRIPIWWKWYYWCCPLAYSLYGCITSQFGNLHEDLQLSDGSKSYIDDLLNERFGFKTSLLPLAAVMVIVFAVLFASIFMFTIAKFNFQRR</sequence>
<dbReference type="CDD" id="cd03233">
    <property type="entry name" value="ABCG_PDR_domain1"/>
    <property type="match status" value="1"/>
</dbReference>
<feature type="compositionally biased region" description="Low complexity" evidence="10">
    <location>
        <begin position="970"/>
        <end position="983"/>
    </location>
</feature>
<dbReference type="GO" id="GO:0005524">
    <property type="term" value="F:ATP binding"/>
    <property type="evidence" value="ECO:0007669"/>
    <property type="project" value="UniProtKB-KW"/>
</dbReference>
<feature type="transmembrane region" description="Helical" evidence="11">
    <location>
        <begin position="1519"/>
        <end position="1537"/>
    </location>
</feature>
<evidence type="ECO:0000256" key="1">
    <source>
        <dbReference type="ARBA" id="ARBA00004141"/>
    </source>
</evidence>
<evidence type="ECO:0000256" key="11">
    <source>
        <dbReference type="SAM" id="Phobius"/>
    </source>
</evidence>
<dbReference type="Pfam" id="PF08370">
    <property type="entry name" value="PDR_assoc"/>
    <property type="match status" value="1"/>
</dbReference>
<evidence type="ECO:0000256" key="10">
    <source>
        <dbReference type="SAM" id="MobiDB-lite"/>
    </source>
</evidence>
<dbReference type="SUPFAM" id="SSF52540">
    <property type="entry name" value="P-loop containing nucleoside triphosphate hydrolases"/>
    <property type="match status" value="2"/>
</dbReference>
<keyword evidence="6" id="KW-0547">Nucleotide-binding</keyword>
<dbReference type="Pfam" id="PF01061">
    <property type="entry name" value="ABC2_membrane"/>
    <property type="match status" value="2"/>
</dbReference>
<dbReference type="InterPro" id="IPR034001">
    <property type="entry name" value="ABCG_PDR_1"/>
</dbReference>
<evidence type="ECO:0000256" key="5">
    <source>
        <dbReference type="ARBA" id="ARBA00022737"/>
    </source>
</evidence>
<gene>
    <name evidence="13" type="ORF">R1flu_022376</name>
</gene>
<keyword evidence="5" id="KW-0677">Repeat</keyword>
<dbReference type="InterPro" id="IPR034003">
    <property type="entry name" value="ABCG_PDR_2"/>
</dbReference>
<name>A0ABD1ZS17_9MARC</name>
<evidence type="ECO:0000313" key="13">
    <source>
        <dbReference type="EMBL" id="KAL2654248.1"/>
    </source>
</evidence>
<evidence type="ECO:0000313" key="14">
    <source>
        <dbReference type="Proteomes" id="UP001605036"/>
    </source>
</evidence>
<organism evidence="13 14">
    <name type="scientific">Riccia fluitans</name>
    <dbReference type="NCBI Taxonomy" id="41844"/>
    <lineage>
        <taxon>Eukaryota</taxon>
        <taxon>Viridiplantae</taxon>
        <taxon>Streptophyta</taxon>
        <taxon>Embryophyta</taxon>
        <taxon>Marchantiophyta</taxon>
        <taxon>Marchantiopsida</taxon>
        <taxon>Marchantiidae</taxon>
        <taxon>Marchantiales</taxon>
        <taxon>Ricciaceae</taxon>
        <taxon>Riccia</taxon>
    </lineage>
</organism>
<dbReference type="Gene3D" id="3.40.50.300">
    <property type="entry name" value="P-loop containing nucleotide triphosphate hydrolases"/>
    <property type="match status" value="2"/>
</dbReference>
<dbReference type="InterPro" id="IPR027417">
    <property type="entry name" value="P-loop_NTPase"/>
</dbReference>
<dbReference type="Proteomes" id="UP001605036">
    <property type="component" value="Unassembled WGS sequence"/>
</dbReference>
<protein>
    <recommendedName>
        <fullName evidence="12">ABC transporter domain-containing protein</fullName>
    </recommendedName>
</protein>
<feature type="transmembrane region" description="Helical" evidence="11">
    <location>
        <begin position="722"/>
        <end position="748"/>
    </location>
</feature>
<feature type="transmembrane region" description="Helical" evidence="11">
    <location>
        <begin position="917"/>
        <end position="943"/>
    </location>
</feature>
<dbReference type="FunFam" id="3.40.50.300:FF:000179">
    <property type="entry name" value="ABC transporter G family member 34"/>
    <property type="match status" value="1"/>
</dbReference>
<dbReference type="GO" id="GO:0005886">
    <property type="term" value="C:plasma membrane"/>
    <property type="evidence" value="ECO:0007669"/>
    <property type="project" value="UniProtKB-ARBA"/>
</dbReference>
<evidence type="ECO:0000256" key="7">
    <source>
        <dbReference type="ARBA" id="ARBA00022840"/>
    </source>
</evidence>
<feature type="transmembrane region" description="Helical" evidence="11">
    <location>
        <begin position="689"/>
        <end position="710"/>
    </location>
</feature>
<feature type="transmembrane region" description="Helical" evidence="11">
    <location>
        <begin position="1549"/>
        <end position="1568"/>
    </location>
</feature>
<evidence type="ECO:0000256" key="6">
    <source>
        <dbReference type="ARBA" id="ARBA00022741"/>
    </source>
</evidence>
<dbReference type="CDD" id="cd03232">
    <property type="entry name" value="ABCG_PDR_domain2"/>
    <property type="match status" value="1"/>
</dbReference>
<dbReference type="SMART" id="SM00382">
    <property type="entry name" value="AAA"/>
    <property type="match status" value="2"/>
</dbReference>
<keyword evidence="8 11" id="KW-1133">Transmembrane helix</keyword>